<proteinExistence type="predicted"/>
<dbReference type="InterPro" id="IPR037883">
    <property type="entry name" value="Knr4/Smi1-like_sf"/>
</dbReference>
<name>A0A1G8GAA8_9FLAO</name>
<dbReference type="AlphaFoldDB" id="A0A1G8GAA8"/>
<keyword evidence="2" id="KW-1185">Reference proteome</keyword>
<dbReference type="RefSeq" id="WP_090410174.1">
    <property type="nucleotide sequence ID" value="NZ_FNDQ01000024.1"/>
</dbReference>
<evidence type="ECO:0000313" key="1">
    <source>
        <dbReference type="EMBL" id="SDH91303.1"/>
    </source>
</evidence>
<evidence type="ECO:0000313" key="2">
    <source>
        <dbReference type="Proteomes" id="UP000243588"/>
    </source>
</evidence>
<gene>
    <name evidence="1" type="ORF">SAMN05421818_12428</name>
</gene>
<reference evidence="2" key="1">
    <citation type="submission" date="2016-10" db="EMBL/GenBank/DDBJ databases">
        <authorList>
            <person name="Varghese N."/>
            <person name="Submissions S."/>
        </authorList>
    </citation>
    <scope>NUCLEOTIDE SEQUENCE [LARGE SCALE GENOMIC DNA]</scope>
    <source>
        <strain evidence="2">DSM 23313</strain>
    </source>
</reference>
<dbReference type="Proteomes" id="UP000243588">
    <property type="component" value="Unassembled WGS sequence"/>
</dbReference>
<dbReference type="EMBL" id="FNDQ01000024">
    <property type="protein sequence ID" value="SDH91303.1"/>
    <property type="molecule type" value="Genomic_DNA"/>
</dbReference>
<organism evidence="1 2">
    <name type="scientific">Myroides phaeus</name>
    <dbReference type="NCBI Taxonomy" id="702745"/>
    <lineage>
        <taxon>Bacteria</taxon>
        <taxon>Pseudomonadati</taxon>
        <taxon>Bacteroidota</taxon>
        <taxon>Flavobacteriia</taxon>
        <taxon>Flavobacteriales</taxon>
        <taxon>Flavobacteriaceae</taxon>
        <taxon>Myroides</taxon>
    </lineage>
</organism>
<protein>
    <submittedName>
        <fullName evidence="1">SMI1-KNR4 cell-wall</fullName>
    </submittedName>
</protein>
<dbReference type="Gene3D" id="3.40.1580.10">
    <property type="entry name" value="SMI1/KNR4-like"/>
    <property type="match status" value="1"/>
</dbReference>
<dbReference type="Pfam" id="PF14567">
    <property type="entry name" value="SUKH_5"/>
    <property type="match status" value="1"/>
</dbReference>
<sequence length="167" mass="19674">MNKFSHYTIIPNINTNSTSLVLPSMKDINNCEQLLNFHFEEDYKTYMLQYGEGLLGGTYIRIYSPTRISKEQCQWLERVAQYYFWERGKEVLTKEQVLQAICIGDTFDGDEIIFYNHQYFVLPRNEENIYAVGTNLNDAIEWLCNAGILTEAFTEREFEPFNEVLHP</sequence>
<dbReference type="SUPFAM" id="SSF160631">
    <property type="entry name" value="SMI1/KNR4-like"/>
    <property type="match status" value="1"/>
</dbReference>
<accession>A0A1G8GAA8</accession>
<dbReference type="STRING" id="702745.SAMN05421818_12428"/>